<dbReference type="InterPro" id="IPR013783">
    <property type="entry name" value="Ig-like_fold"/>
</dbReference>
<sequence length="388" mass="42916">MAGDSVRVAAQLVDQWGNRVRASGQRLSWEATSGGEFADTLSVTNTQGIAEAIFEPAAFVGLSGRVMVEDQDGYTGESDRFTVKGGEKYMVSITGSDSLEAGVTSDVYELRLKDELGNDRLSPEDLAFNVSWDSTQTFAIYQVDGQRPERNRVSLSKGRSSVLFRMQTTKAGEHTAQINQLKGLLPVSSEQKMVVVSPGSPAALRSIVSDSAEYVGPVKQIYADTLSVQVFDTWDNTIPDVPVTYRIEQQPMRSVGSQLISGDAKEPSELRIQTNTEGKAYTQLQIGDIPGEYVVTAEVDGLDLLQFMIDGVPSEYKLEQNYPNPFMGRTRIPFELPKPSKVTLQVFDVRGAHVETLFKDKDFEVGRHEPVWDARRYSNGVYIYRLTA</sequence>
<keyword evidence="2" id="KW-1185">Reference proteome</keyword>
<proteinExistence type="predicted"/>
<evidence type="ECO:0000313" key="1">
    <source>
        <dbReference type="EMBL" id="MFD2531798.1"/>
    </source>
</evidence>
<dbReference type="NCBIfam" id="TIGR04183">
    <property type="entry name" value="Por_Secre_tail"/>
    <property type="match status" value="1"/>
</dbReference>
<dbReference type="RefSeq" id="WP_390299508.1">
    <property type="nucleotide sequence ID" value="NZ_JBHULI010000017.1"/>
</dbReference>
<comment type="caution">
    <text evidence="1">The sequence shown here is derived from an EMBL/GenBank/DDBJ whole genome shotgun (WGS) entry which is preliminary data.</text>
</comment>
<dbReference type="InterPro" id="IPR008964">
    <property type="entry name" value="Invasin/intimin_cell_adhesion"/>
</dbReference>
<dbReference type="SUPFAM" id="SSF49373">
    <property type="entry name" value="Invasin/intimin cell-adhesion fragments"/>
    <property type="match status" value="1"/>
</dbReference>
<reference evidence="2" key="1">
    <citation type="journal article" date="2019" name="Int. J. Syst. Evol. Microbiol.">
        <title>The Global Catalogue of Microorganisms (GCM) 10K type strain sequencing project: providing services to taxonomists for standard genome sequencing and annotation.</title>
        <authorList>
            <consortium name="The Broad Institute Genomics Platform"/>
            <consortium name="The Broad Institute Genome Sequencing Center for Infectious Disease"/>
            <person name="Wu L."/>
            <person name="Ma J."/>
        </authorList>
    </citation>
    <scope>NUCLEOTIDE SEQUENCE [LARGE SCALE GENOMIC DNA]</scope>
    <source>
        <strain evidence="2">KCTC 52042</strain>
    </source>
</reference>
<evidence type="ECO:0000313" key="2">
    <source>
        <dbReference type="Proteomes" id="UP001597460"/>
    </source>
</evidence>
<gene>
    <name evidence="1" type="ORF">ACFSVN_05010</name>
</gene>
<dbReference type="Gene3D" id="2.60.40.10">
    <property type="entry name" value="Immunoglobulins"/>
    <property type="match status" value="1"/>
</dbReference>
<organism evidence="1 2">
    <name type="scientific">Gracilimonas halophila</name>
    <dbReference type="NCBI Taxonomy" id="1834464"/>
    <lineage>
        <taxon>Bacteria</taxon>
        <taxon>Pseudomonadati</taxon>
        <taxon>Balneolota</taxon>
        <taxon>Balneolia</taxon>
        <taxon>Balneolales</taxon>
        <taxon>Balneolaceae</taxon>
        <taxon>Gracilimonas</taxon>
    </lineage>
</organism>
<dbReference type="Gene3D" id="2.60.40.4070">
    <property type="match status" value="1"/>
</dbReference>
<name>A0ABW5JGD9_9BACT</name>
<protein>
    <submittedName>
        <fullName evidence="1">T9SS type A sorting domain-containing protein</fullName>
    </submittedName>
</protein>
<dbReference type="Proteomes" id="UP001597460">
    <property type="component" value="Unassembled WGS sequence"/>
</dbReference>
<accession>A0ABW5JGD9</accession>
<dbReference type="InterPro" id="IPR026444">
    <property type="entry name" value="Secre_tail"/>
</dbReference>
<feature type="non-terminal residue" evidence="1">
    <location>
        <position position="388"/>
    </location>
</feature>
<dbReference type="EMBL" id="JBHULI010000017">
    <property type="protein sequence ID" value="MFD2531798.1"/>
    <property type="molecule type" value="Genomic_DNA"/>
</dbReference>